<proteinExistence type="predicted"/>
<accession>A0AAN7L0P3</accession>
<comment type="caution">
    <text evidence="2">The sequence shown here is derived from an EMBL/GenBank/DDBJ whole genome shotgun (WGS) entry which is preliminary data.</text>
</comment>
<dbReference type="AlphaFoldDB" id="A0AAN7L0P3"/>
<dbReference type="Proteomes" id="UP001346149">
    <property type="component" value="Unassembled WGS sequence"/>
</dbReference>
<name>A0AAN7L0P3_TRANT</name>
<sequence length="110" mass="12533">MSPTHHDWRRQPTHFLPAHPSTYWHAAKTPMGKYVEMLDMGMRIAARFHSHCPQTARLYYHPPSISEDGHHHSDGEGNKPSPVASWCSKAINRMKNLNEGTGDMRGAEIF</sequence>
<gene>
    <name evidence="2" type="ORF">SAY86_005414</name>
</gene>
<feature type="compositionally biased region" description="Basic and acidic residues" evidence="1">
    <location>
        <begin position="67"/>
        <end position="77"/>
    </location>
</feature>
<evidence type="ECO:0000256" key="1">
    <source>
        <dbReference type="SAM" id="MobiDB-lite"/>
    </source>
</evidence>
<protein>
    <submittedName>
        <fullName evidence="2">Uncharacterized protein</fullName>
    </submittedName>
</protein>
<reference evidence="2 3" key="1">
    <citation type="journal article" date="2023" name="Hortic Res">
        <title>Pangenome of water caltrop reveals structural variations and asymmetric subgenome divergence after allopolyploidization.</title>
        <authorList>
            <person name="Zhang X."/>
            <person name="Chen Y."/>
            <person name="Wang L."/>
            <person name="Yuan Y."/>
            <person name="Fang M."/>
            <person name="Shi L."/>
            <person name="Lu R."/>
            <person name="Comes H.P."/>
            <person name="Ma Y."/>
            <person name="Chen Y."/>
            <person name="Huang G."/>
            <person name="Zhou Y."/>
            <person name="Zheng Z."/>
            <person name="Qiu Y."/>
        </authorList>
    </citation>
    <scope>NUCLEOTIDE SEQUENCE [LARGE SCALE GENOMIC DNA]</scope>
    <source>
        <strain evidence="2">F231</strain>
    </source>
</reference>
<evidence type="ECO:0000313" key="2">
    <source>
        <dbReference type="EMBL" id="KAK4776726.1"/>
    </source>
</evidence>
<evidence type="ECO:0000313" key="3">
    <source>
        <dbReference type="Proteomes" id="UP001346149"/>
    </source>
</evidence>
<organism evidence="2 3">
    <name type="scientific">Trapa natans</name>
    <name type="common">Water chestnut</name>
    <dbReference type="NCBI Taxonomy" id="22666"/>
    <lineage>
        <taxon>Eukaryota</taxon>
        <taxon>Viridiplantae</taxon>
        <taxon>Streptophyta</taxon>
        <taxon>Embryophyta</taxon>
        <taxon>Tracheophyta</taxon>
        <taxon>Spermatophyta</taxon>
        <taxon>Magnoliopsida</taxon>
        <taxon>eudicotyledons</taxon>
        <taxon>Gunneridae</taxon>
        <taxon>Pentapetalae</taxon>
        <taxon>rosids</taxon>
        <taxon>malvids</taxon>
        <taxon>Myrtales</taxon>
        <taxon>Lythraceae</taxon>
        <taxon>Trapa</taxon>
    </lineage>
</organism>
<feature type="region of interest" description="Disordered" evidence="1">
    <location>
        <begin position="59"/>
        <end position="85"/>
    </location>
</feature>
<dbReference type="PANTHER" id="PTHR33983">
    <property type="entry name" value="OS07G0185900 PROTEIN"/>
    <property type="match status" value="1"/>
</dbReference>
<dbReference type="EMBL" id="JAXQNO010000018">
    <property type="protein sequence ID" value="KAK4776726.1"/>
    <property type="molecule type" value="Genomic_DNA"/>
</dbReference>
<keyword evidence="3" id="KW-1185">Reference proteome</keyword>
<dbReference type="PANTHER" id="PTHR33983:SF1">
    <property type="entry name" value="OS07G0185900 PROTEIN"/>
    <property type="match status" value="1"/>
</dbReference>